<evidence type="ECO:0000313" key="2">
    <source>
        <dbReference type="Proteomes" id="UP000191342"/>
    </source>
</evidence>
<organism evidence="1 2">
    <name type="scientific">Penicillium flavigenum</name>
    <dbReference type="NCBI Taxonomy" id="254877"/>
    <lineage>
        <taxon>Eukaryota</taxon>
        <taxon>Fungi</taxon>
        <taxon>Dikarya</taxon>
        <taxon>Ascomycota</taxon>
        <taxon>Pezizomycotina</taxon>
        <taxon>Eurotiomycetes</taxon>
        <taxon>Eurotiomycetidae</taxon>
        <taxon>Eurotiales</taxon>
        <taxon>Aspergillaceae</taxon>
        <taxon>Penicillium</taxon>
    </lineage>
</organism>
<keyword evidence="2" id="KW-1185">Reference proteome</keyword>
<proteinExistence type="predicted"/>
<sequence>MSSLRLLEIDDDLASDVGGMIQVVSDEHSATSLVLANMVARRMREFRDNEDDFTGSGTAPIDLLSSLSSNDTDDVSYNFLRGIAYFIDLTTMPENLLGLVLPMLQHVDTKLPTPEDLHALHEFAEASPMHRGKVETWLRSEPALSTLEQVFKPWMNYYSFKPAYQCRDEIAAYDC</sequence>
<gene>
    <name evidence="1" type="ORF">PENFLA_c002G01235</name>
</gene>
<comment type="caution">
    <text evidence="1">The sequence shown here is derived from an EMBL/GenBank/DDBJ whole genome shotgun (WGS) entry which is preliminary data.</text>
</comment>
<dbReference type="AlphaFoldDB" id="A0A1V6TX41"/>
<reference evidence="2" key="1">
    <citation type="journal article" date="2017" name="Nat. Microbiol.">
        <title>Global analysis of biosynthetic gene clusters reveals vast potential of secondary metabolite production in Penicillium species.</title>
        <authorList>
            <person name="Nielsen J.C."/>
            <person name="Grijseels S."/>
            <person name="Prigent S."/>
            <person name="Ji B."/>
            <person name="Dainat J."/>
            <person name="Nielsen K.F."/>
            <person name="Frisvad J.C."/>
            <person name="Workman M."/>
            <person name="Nielsen J."/>
        </authorList>
    </citation>
    <scope>NUCLEOTIDE SEQUENCE [LARGE SCALE GENOMIC DNA]</scope>
    <source>
        <strain evidence="2">IBT 14082</strain>
    </source>
</reference>
<dbReference type="OrthoDB" id="4342480at2759"/>
<dbReference type="Proteomes" id="UP000191342">
    <property type="component" value="Unassembled WGS sequence"/>
</dbReference>
<accession>A0A1V6TX41</accession>
<protein>
    <submittedName>
        <fullName evidence="1">Uncharacterized protein</fullName>
    </submittedName>
</protein>
<evidence type="ECO:0000313" key="1">
    <source>
        <dbReference type="EMBL" id="OQE30841.1"/>
    </source>
</evidence>
<dbReference type="EMBL" id="MLQL01000002">
    <property type="protein sequence ID" value="OQE30841.1"/>
    <property type="molecule type" value="Genomic_DNA"/>
</dbReference>
<name>A0A1V6TX41_9EURO</name>